<keyword evidence="1" id="KW-0677">Repeat</keyword>
<feature type="region of interest" description="Disordered" evidence="3">
    <location>
        <begin position="1"/>
        <end position="51"/>
    </location>
</feature>
<accession>A0A0U5CGV2</accession>
<dbReference type="Pfam" id="PF24883">
    <property type="entry name" value="NPHP3_N"/>
    <property type="match status" value="1"/>
</dbReference>
<feature type="domain" description="NWD NACHT-NTPase N-terminal" evidence="4">
    <location>
        <begin position="57"/>
        <end position="277"/>
    </location>
</feature>
<dbReference type="STRING" id="454130.A0A0U5CGV2"/>
<dbReference type="OMA" id="WANDYIS"/>
<gene>
    <name evidence="6" type="ORF">ASPCAL12962</name>
</gene>
<feature type="domain" description="Nephrocystin 3-like N-terminal" evidence="5">
    <location>
        <begin position="358"/>
        <end position="533"/>
    </location>
</feature>
<reference evidence="7" key="1">
    <citation type="journal article" date="2016" name="Genome Announc.">
        <title>Draft genome sequences of fungus Aspergillus calidoustus.</title>
        <authorList>
            <person name="Horn F."/>
            <person name="Linde J."/>
            <person name="Mattern D.J."/>
            <person name="Walther G."/>
            <person name="Guthke R."/>
            <person name="Scherlach K."/>
            <person name="Martin K."/>
            <person name="Brakhage A.A."/>
            <person name="Petzke L."/>
            <person name="Valiante V."/>
        </authorList>
    </citation>
    <scope>NUCLEOTIDE SEQUENCE [LARGE SCALE GENOMIC DNA]</scope>
    <source>
        <strain evidence="7">SF006504</strain>
    </source>
</reference>
<evidence type="ECO:0000256" key="3">
    <source>
        <dbReference type="SAM" id="MobiDB-lite"/>
    </source>
</evidence>
<name>A0A0U5CGV2_ASPCI</name>
<dbReference type="Gene3D" id="3.40.50.300">
    <property type="entry name" value="P-loop containing nucleotide triphosphate hydrolases"/>
    <property type="match status" value="1"/>
</dbReference>
<dbReference type="PANTHER" id="PTHR10039">
    <property type="entry name" value="AMELOGENIN"/>
    <property type="match status" value="1"/>
</dbReference>
<dbReference type="InterPro" id="IPR031359">
    <property type="entry name" value="NACHT_N"/>
</dbReference>
<organism evidence="6 7">
    <name type="scientific">Aspergillus calidoustus</name>
    <dbReference type="NCBI Taxonomy" id="454130"/>
    <lineage>
        <taxon>Eukaryota</taxon>
        <taxon>Fungi</taxon>
        <taxon>Dikarya</taxon>
        <taxon>Ascomycota</taxon>
        <taxon>Pezizomycotina</taxon>
        <taxon>Eurotiomycetes</taxon>
        <taxon>Eurotiomycetidae</taxon>
        <taxon>Eurotiales</taxon>
        <taxon>Aspergillaceae</taxon>
        <taxon>Aspergillus</taxon>
        <taxon>Aspergillus subgen. Nidulantes</taxon>
    </lineage>
</organism>
<dbReference type="OrthoDB" id="674604at2759"/>
<dbReference type="InterPro" id="IPR027417">
    <property type="entry name" value="P-loop_NTPase"/>
</dbReference>
<dbReference type="Proteomes" id="UP000054771">
    <property type="component" value="Unassembled WGS sequence"/>
</dbReference>
<dbReference type="EMBL" id="CDMC01000015">
    <property type="protein sequence ID" value="CEL09833.1"/>
    <property type="molecule type" value="Genomic_DNA"/>
</dbReference>
<dbReference type="PANTHER" id="PTHR10039:SF14">
    <property type="entry name" value="NACHT DOMAIN-CONTAINING PROTEIN"/>
    <property type="match status" value="1"/>
</dbReference>
<keyword evidence="7" id="KW-1185">Reference proteome</keyword>
<proteinExistence type="predicted"/>
<evidence type="ECO:0000259" key="4">
    <source>
        <dbReference type="Pfam" id="PF17100"/>
    </source>
</evidence>
<protein>
    <submittedName>
        <fullName evidence="6">Uncharacterized protein</fullName>
    </submittedName>
</protein>
<dbReference type="InterPro" id="IPR056884">
    <property type="entry name" value="NPHP3-like_N"/>
</dbReference>
<evidence type="ECO:0000259" key="5">
    <source>
        <dbReference type="Pfam" id="PF24883"/>
    </source>
</evidence>
<evidence type="ECO:0000313" key="6">
    <source>
        <dbReference type="EMBL" id="CEL09833.1"/>
    </source>
</evidence>
<evidence type="ECO:0000256" key="1">
    <source>
        <dbReference type="ARBA" id="ARBA00022737"/>
    </source>
</evidence>
<feature type="compositionally biased region" description="Pro residues" evidence="3">
    <location>
        <begin position="37"/>
        <end position="47"/>
    </location>
</feature>
<feature type="coiled-coil region" evidence="2">
    <location>
        <begin position="296"/>
        <end position="323"/>
    </location>
</feature>
<evidence type="ECO:0000313" key="7">
    <source>
        <dbReference type="Proteomes" id="UP000054771"/>
    </source>
</evidence>
<evidence type="ECO:0000256" key="2">
    <source>
        <dbReference type="SAM" id="Coils"/>
    </source>
</evidence>
<sequence length="711" mass="77932">MPTSKNPESKLPLRHRFKPTAPQPNNENEAPTNATPDPQPTDPPAAPNPKTLELKGLWKEAYDQLSKDDAKLVVAYESALSRQCAAQQTDGDATSEETGMRDFINNRLDEIQASHLTMTISGKSIGIKEQAARAVHAILSVKDLISATVSSEPHAALAWAGVLVLLGPISKSFTQEEDAIDGFERISGLLVRYRVIECTHIEIPVEKTGSSSDKSVEDLETSIKEETVKLYAMILRYQMRLLKHFSRSGLFRWIADVRVADDWKEMFDTILDIERSIDLNLGALQGHILRKIETGVARLSEQITTAQSTITEARDEAKAAKQDNLLNSLSIASGAGFNSWEDQHKARCLDGTQISTLTHIQDWKNASDRETIYWLRGMAGTGKSTVSRTLAAACHDQTPLFAGASQQSTSNTFLGASFFFDRTKPDRNNASKIVTTICRQIATTIPDIKGDVCNSISKHPSIGTQSLNDQWEYLVVNPLRSLGSRTLVPLTLITVIDALDECEGEADLAAFLQLIAQAPPLGSISLKFVITSRPEAHVRSDFGTMTGASVFEDELNKVALAPDTGTSEHKDDITLYLEHQLTRITAKSSIDDWPGGDNLVRLARKSDGLFIYASTACLFLGGAKGRVDRLDMRLSMIFNDKVAEGSPQQSLDGIYTRILRFSVIGDAIQEEKDLISGRFRLIVGSIIALFKSLTVSALGHLAISTIILGRI</sequence>
<keyword evidence="2" id="KW-0175">Coiled coil</keyword>
<dbReference type="Pfam" id="PF17100">
    <property type="entry name" value="NACHT_N"/>
    <property type="match status" value="1"/>
</dbReference>
<dbReference type="AlphaFoldDB" id="A0A0U5CGV2"/>